<accession>A0A7J6KSY1</accession>
<dbReference type="OrthoDB" id="10258631at2759"/>
<feature type="region of interest" description="Disordered" evidence="1">
    <location>
        <begin position="28"/>
        <end position="47"/>
    </location>
</feature>
<evidence type="ECO:0000256" key="1">
    <source>
        <dbReference type="SAM" id="MobiDB-lite"/>
    </source>
</evidence>
<dbReference type="AlphaFoldDB" id="A0A7J6KSY1"/>
<comment type="caution">
    <text evidence="2">The sequence shown here is derived from an EMBL/GenBank/DDBJ whole genome shotgun (WGS) entry which is preliminary data.</text>
</comment>
<feature type="compositionally biased region" description="Polar residues" evidence="1">
    <location>
        <begin position="343"/>
        <end position="356"/>
    </location>
</feature>
<feature type="region of interest" description="Disordered" evidence="1">
    <location>
        <begin position="331"/>
        <end position="433"/>
    </location>
</feature>
<proteinExistence type="predicted"/>
<feature type="compositionally biased region" description="Low complexity" evidence="1">
    <location>
        <begin position="420"/>
        <end position="433"/>
    </location>
</feature>
<organism evidence="2 3">
    <name type="scientific">Perkinsus olseni</name>
    <name type="common">Perkinsus atlanticus</name>
    <dbReference type="NCBI Taxonomy" id="32597"/>
    <lineage>
        <taxon>Eukaryota</taxon>
        <taxon>Sar</taxon>
        <taxon>Alveolata</taxon>
        <taxon>Perkinsozoa</taxon>
        <taxon>Perkinsea</taxon>
        <taxon>Perkinsida</taxon>
        <taxon>Perkinsidae</taxon>
        <taxon>Perkinsus</taxon>
    </lineage>
</organism>
<feature type="non-terminal residue" evidence="2">
    <location>
        <position position="611"/>
    </location>
</feature>
<evidence type="ECO:0000313" key="2">
    <source>
        <dbReference type="EMBL" id="KAF4649964.1"/>
    </source>
</evidence>
<reference evidence="2 3" key="1">
    <citation type="submission" date="2020-04" db="EMBL/GenBank/DDBJ databases">
        <title>Perkinsus olseni comparative genomics.</title>
        <authorList>
            <person name="Bogema D.R."/>
        </authorList>
    </citation>
    <scope>NUCLEOTIDE SEQUENCE [LARGE SCALE GENOMIC DNA]</scope>
    <source>
        <strain evidence="2">ATCC PRA-179</strain>
    </source>
</reference>
<sequence>ILQFTNAGVVIGAAHSLILSWTSSMTSPLPSSRHHQPKRHSTSRGRLFARCPSPAMPSYDSWYGQAKRLEFDGDLKGAFSAFMEAIARGDRVDSSLKDVAGLLNMVGHVHAAVRFLEDHRGLASNVIGYENLLERLKVVVDTLHQPDEAPAQMEADRADVLAASAKVTASSTHMPDNIIPTTLRITASEDGSSFSVTPYTCERLFPNPHKIRVIIYLNVSRTDCLVDFGTNSAARKALNVPKLVDHYVIEWATDVWQELCKRLAVRLHLDKEHHKPLPMSTDEGNGEDLEELSSRTRHNYMAAFKNLFETPTFQRGDSLIEEIYEEVSNLRRVDPAEDPADTYTMTPKENGNTVHHSLSMGKGQGSAGTSSRNRGESTCDGGVTPTATMLMVDTPSCQPNTASTGHSTRGVPTPPHHHQTSSTPSPQPLSLTTLLPDQWPQAQHHDHQPSWSDTTQDFNQPGMLLSANAPVYYPQGPPMWTPPNSSAYPVMGYGIPPHGEGVITPPFPPLSTGHDVQQHLIQMAAANATMALRCAEVSAAAVHAVMNTSHHYPRHNQQQLPPLEATVPAGTEPSVPPCTPLNPRRLVFSTPDPRDHYPNTPSPIVDRSRFS</sequence>
<dbReference type="EMBL" id="JABAHT010001162">
    <property type="protein sequence ID" value="KAF4649964.1"/>
    <property type="molecule type" value="Genomic_DNA"/>
</dbReference>
<gene>
    <name evidence="2" type="ORF">FOZ61_000796</name>
</gene>
<name>A0A7J6KSY1_PEROL</name>
<feature type="compositionally biased region" description="Basic residues" evidence="1">
    <location>
        <begin position="32"/>
        <end position="43"/>
    </location>
</feature>
<protein>
    <submittedName>
        <fullName evidence="2">Uncharacterized protein</fullName>
    </submittedName>
</protein>
<dbReference type="Proteomes" id="UP000570595">
    <property type="component" value="Unassembled WGS sequence"/>
</dbReference>
<evidence type="ECO:0000313" key="3">
    <source>
        <dbReference type="Proteomes" id="UP000570595"/>
    </source>
</evidence>
<feature type="compositionally biased region" description="Polar residues" evidence="1">
    <location>
        <begin position="551"/>
        <end position="560"/>
    </location>
</feature>
<feature type="compositionally biased region" description="Polar residues" evidence="1">
    <location>
        <begin position="395"/>
        <end position="407"/>
    </location>
</feature>
<feature type="region of interest" description="Disordered" evidence="1">
    <location>
        <begin position="551"/>
        <end position="611"/>
    </location>
</feature>